<accession>A0AAN8X8H7</accession>
<feature type="signal peptide" evidence="1">
    <location>
        <begin position="1"/>
        <end position="22"/>
    </location>
</feature>
<keyword evidence="1" id="KW-0732">Signal</keyword>
<proteinExistence type="predicted"/>
<name>A0AAN8X8H7_HALRR</name>
<protein>
    <submittedName>
        <fullName evidence="2">Uncharacterized protein</fullName>
    </submittedName>
</protein>
<evidence type="ECO:0000313" key="3">
    <source>
        <dbReference type="Proteomes" id="UP001381693"/>
    </source>
</evidence>
<dbReference type="Proteomes" id="UP001381693">
    <property type="component" value="Unassembled WGS sequence"/>
</dbReference>
<evidence type="ECO:0000256" key="1">
    <source>
        <dbReference type="SAM" id="SignalP"/>
    </source>
</evidence>
<evidence type="ECO:0000313" key="2">
    <source>
        <dbReference type="EMBL" id="KAK7074849.1"/>
    </source>
</evidence>
<dbReference type="AlphaFoldDB" id="A0AAN8X8H7"/>
<comment type="caution">
    <text evidence="2">The sequence shown here is derived from an EMBL/GenBank/DDBJ whole genome shotgun (WGS) entry which is preliminary data.</text>
</comment>
<keyword evidence="3" id="KW-1185">Reference proteome</keyword>
<dbReference type="EMBL" id="JAXCGZ010011431">
    <property type="protein sequence ID" value="KAK7074849.1"/>
    <property type="molecule type" value="Genomic_DNA"/>
</dbReference>
<reference evidence="2 3" key="1">
    <citation type="submission" date="2023-11" db="EMBL/GenBank/DDBJ databases">
        <title>Halocaridina rubra genome assembly.</title>
        <authorList>
            <person name="Smith C."/>
        </authorList>
    </citation>
    <scope>NUCLEOTIDE SEQUENCE [LARGE SCALE GENOMIC DNA]</scope>
    <source>
        <strain evidence="2">EP-1</strain>
        <tissue evidence="2">Whole</tissue>
    </source>
</reference>
<sequence>MSFLDTTSYDLSLLLLVLPLSACEIKATLITTTQYCRSPDPVVLEIDFDFESLGYTLSIQSVCSVGYLEPIYPLERASVDIGTPSTLWIFRFCGYSLKT</sequence>
<feature type="chain" id="PRO_5043050218" evidence="1">
    <location>
        <begin position="23"/>
        <end position="99"/>
    </location>
</feature>
<gene>
    <name evidence="2" type="ORF">SK128_004975</name>
</gene>
<organism evidence="2 3">
    <name type="scientific">Halocaridina rubra</name>
    <name type="common">Hawaiian red shrimp</name>
    <dbReference type="NCBI Taxonomy" id="373956"/>
    <lineage>
        <taxon>Eukaryota</taxon>
        <taxon>Metazoa</taxon>
        <taxon>Ecdysozoa</taxon>
        <taxon>Arthropoda</taxon>
        <taxon>Crustacea</taxon>
        <taxon>Multicrustacea</taxon>
        <taxon>Malacostraca</taxon>
        <taxon>Eumalacostraca</taxon>
        <taxon>Eucarida</taxon>
        <taxon>Decapoda</taxon>
        <taxon>Pleocyemata</taxon>
        <taxon>Caridea</taxon>
        <taxon>Atyoidea</taxon>
        <taxon>Atyidae</taxon>
        <taxon>Halocaridina</taxon>
    </lineage>
</organism>